<dbReference type="InterPro" id="IPR011989">
    <property type="entry name" value="ARM-like"/>
</dbReference>
<reference evidence="3" key="1">
    <citation type="journal article" date="2020" name="Stud. Mycol.">
        <title>101 Dothideomycetes genomes: a test case for predicting lifestyles and emergence of pathogens.</title>
        <authorList>
            <person name="Haridas S."/>
            <person name="Albert R."/>
            <person name="Binder M."/>
            <person name="Bloem J."/>
            <person name="Labutti K."/>
            <person name="Salamov A."/>
            <person name="Andreopoulos B."/>
            <person name="Baker S."/>
            <person name="Barry K."/>
            <person name="Bills G."/>
            <person name="Bluhm B."/>
            <person name="Cannon C."/>
            <person name="Castanera R."/>
            <person name="Culley D."/>
            <person name="Daum C."/>
            <person name="Ezra D."/>
            <person name="Gonzalez J."/>
            <person name="Henrissat B."/>
            <person name="Kuo A."/>
            <person name="Liang C."/>
            <person name="Lipzen A."/>
            <person name="Lutzoni F."/>
            <person name="Magnuson J."/>
            <person name="Mondo S."/>
            <person name="Nolan M."/>
            <person name="Ohm R."/>
            <person name="Pangilinan J."/>
            <person name="Park H.-J."/>
            <person name="Ramirez L."/>
            <person name="Alfaro M."/>
            <person name="Sun H."/>
            <person name="Tritt A."/>
            <person name="Yoshinaga Y."/>
            <person name="Zwiers L.-H."/>
            <person name="Turgeon B."/>
            <person name="Goodwin S."/>
            <person name="Spatafora J."/>
            <person name="Crous P."/>
            <person name="Grigoriev I."/>
        </authorList>
    </citation>
    <scope>NUCLEOTIDE SEQUENCE</scope>
    <source>
        <strain evidence="3">CBS 116435</strain>
    </source>
</reference>
<comment type="similarity">
    <text evidence="1">Belongs to the CNOT9 family.</text>
</comment>
<dbReference type="Pfam" id="PF04078">
    <property type="entry name" value="Rcd1"/>
    <property type="match status" value="1"/>
</dbReference>
<evidence type="ECO:0000313" key="4">
    <source>
        <dbReference type="Proteomes" id="UP000799441"/>
    </source>
</evidence>
<dbReference type="GO" id="GO:0030014">
    <property type="term" value="C:CCR4-NOT complex"/>
    <property type="evidence" value="ECO:0007669"/>
    <property type="project" value="InterPro"/>
</dbReference>
<dbReference type="FunFam" id="1.25.10.10:FF:000014">
    <property type="entry name" value="Cell differentiation protein RCD1"/>
    <property type="match status" value="1"/>
</dbReference>
<dbReference type="InterPro" id="IPR016024">
    <property type="entry name" value="ARM-type_fold"/>
</dbReference>
<evidence type="ECO:0000313" key="3">
    <source>
        <dbReference type="EMBL" id="KAF2722680.1"/>
    </source>
</evidence>
<dbReference type="Gene3D" id="1.25.10.10">
    <property type="entry name" value="Leucine-rich Repeat Variant"/>
    <property type="match status" value="1"/>
</dbReference>
<evidence type="ECO:0000256" key="1">
    <source>
        <dbReference type="ARBA" id="ARBA00006385"/>
    </source>
</evidence>
<comment type="caution">
    <text evidence="3">The sequence shown here is derived from an EMBL/GenBank/DDBJ whole genome shotgun (WGS) entry which is preliminary data.</text>
</comment>
<dbReference type="SUPFAM" id="SSF48371">
    <property type="entry name" value="ARM repeat"/>
    <property type="match status" value="1"/>
</dbReference>
<gene>
    <name evidence="3" type="ORF">K431DRAFT_302517</name>
</gene>
<protein>
    <submittedName>
        <fullName evidence="3">Rcd1-domain-containing protein</fullName>
    </submittedName>
</protein>
<sequence>MQHVFSHQNPYHQPDWQHHAQTHHYAQTQAAAAATAAAQQQHYGRVNANGNSSGGAGSAMNGGGLAGSAGAGRGDLEHGQASIMGSDQSINEENRRVLEWIAQVLNANTREAALLELSKKREQVPELALILWHSFGVMTSLLQEIISVYPLLNPSQLTAAASNRVCNALALLQCVASHSETRALFLAAHIPLFLYPFLNTTSKSRPFEYLRLTSLGVIGALVKNDSSDVINFLLTTEIIPLCLRIMETGSELSKTVAIFIVQKILLDDMGLQYICQTYERFYAVGTVLSNMVTQLVDQQTVRLLKHVVRCFLRLSDNARAREALRQCLPEPLRDATFSPVLRDDAATKRCLAQLLLALSDQAEPTMQTSYGHHQQSLLP</sequence>
<proteinExistence type="inferred from homology"/>
<dbReference type="Proteomes" id="UP000799441">
    <property type="component" value="Unassembled WGS sequence"/>
</dbReference>
<keyword evidence="4" id="KW-1185">Reference proteome</keyword>
<dbReference type="AlphaFoldDB" id="A0A9P4QB13"/>
<dbReference type="InterPro" id="IPR007216">
    <property type="entry name" value="CNOT9"/>
</dbReference>
<feature type="compositionally biased region" description="Polar residues" evidence="2">
    <location>
        <begin position="1"/>
        <end position="11"/>
    </location>
</feature>
<feature type="compositionally biased region" description="Low complexity" evidence="2">
    <location>
        <begin position="23"/>
        <end position="51"/>
    </location>
</feature>
<organism evidence="3 4">
    <name type="scientific">Polychaeton citri CBS 116435</name>
    <dbReference type="NCBI Taxonomy" id="1314669"/>
    <lineage>
        <taxon>Eukaryota</taxon>
        <taxon>Fungi</taxon>
        <taxon>Dikarya</taxon>
        <taxon>Ascomycota</taxon>
        <taxon>Pezizomycotina</taxon>
        <taxon>Dothideomycetes</taxon>
        <taxon>Dothideomycetidae</taxon>
        <taxon>Capnodiales</taxon>
        <taxon>Capnodiaceae</taxon>
        <taxon>Polychaeton</taxon>
    </lineage>
</organism>
<dbReference type="OrthoDB" id="1183224at2759"/>
<feature type="region of interest" description="Disordered" evidence="2">
    <location>
        <begin position="1"/>
        <end position="56"/>
    </location>
</feature>
<accession>A0A9P4QB13</accession>
<evidence type="ECO:0000256" key="2">
    <source>
        <dbReference type="SAM" id="MobiDB-lite"/>
    </source>
</evidence>
<dbReference type="PANTHER" id="PTHR12262">
    <property type="entry name" value="CCR4-NOT TRANSCRIPTION COMPLEX SUBUNIT 9"/>
    <property type="match status" value="1"/>
</dbReference>
<dbReference type="GO" id="GO:0006402">
    <property type="term" value="P:mRNA catabolic process"/>
    <property type="evidence" value="ECO:0007669"/>
    <property type="project" value="InterPro"/>
</dbReference>
<dbReference type="EMBL" id="MU003781">
    <property type="protein sequence ID" value="KAF2722680.1"/>
    <property type="molecule type" value="Genomic_DNA"/>
</dbReference>
<name>A0A9P4QB13_9PEZI</name>